<evidence type="ECO:0000313" key="2">
    <source>
        <dbReference type="Proteomes" id="UP000248616"/>
    </source>
</evidence>
<comment type="caution">
    <text evidence="1">The sequence shown here is derived from an EMBL/GenBank/DDBJ whole genome shotgun (WGS) entry which is preliminary data.</text>
</comment>
<dbReference type="EMBL" id="MZXV01000040">
    <property type="protein sequence ID" value="PZV36984.1"/>
    <property type="molecule type" value="Genomic_DNA"/>
</dbReference>
<proteinExistence type="predicted"/>
<dbReference type="Proteomes" id="UP000248616">
    <property type="component" value="Unassembled WGS sequence"/>
</dbReference>
<reference evidence="2" key="1">
    <citation type="submission" date="2017-03" db="EMBL/GenBank/DDBJ databases">
        <authorList>
            <person name="Safronova V.I."/>
            <person name="Sazanova A.L."/>
            <person name="Chirak E.R."/>
        </authorList>
    </citation>
    <scope>NUCLEOTIDE SEQUENCE [LARGE SCALE GENOMIC DNA]</scope>
    <source>
        <strain evidence="2">Ach-343</strain>
    </source>
</reference>
<protein>
    <submittedName>
        <fullName evidence="1">Uncharacterized protein</fullName>
    </submittedName>
</protein>
<keyword evidence="2" id="KW-1185">Reference proteome</keyword>
<name>A0A2W7C2A6_9HYPH</name>
<accession>A0A2W7C2A6</accession>
<dbReference type="AlphaFoldDB" id="A0A2W7C2A6"/>
<sequence length="79" mass="8632">MTISIFFCRISRPADEIRVVDWAATFTCPAGGKGAVDMAKKVLPDCGSSVEPDVTVEITAITRRERKADDFQRSAAARK</sequence>
<gene>
    <name evidence="1" type="ORF">B5V02_20090</name>
</gene>
<organism evidence="1 2">
    <name type="scientific">Mesorhizobium kowhaii</name>
    <dbReference type="NCBI Taxonomy" id="1300272"/>
    <lineage>
        <taxon>Bacteria</taxon>
        <taxon>Pseudomonadati</taxon>
        <taxon>Pseudomonadota</taxon>
        <taxon>Alphaproteobacteria</taxon>
        <taxon>Hyphomicrobiales</taxon>
        <taxon>Phyllobacteriaceae</taxon>
        <taxon>Mesorhizobium</taxon>
    </lineage>
</organism>
<evidence type="ECO:0000313" key="1">
    <source>
        <dbReference type="EMBL" id="PZV36984.1"/>
    </source>
</evidence>